<name>A0A7S8FFR5_9BACT</name>
<evidence type="ECO:0000313" key="1">
    <source>
        <dbReference type="EMBL" id="QPD04957.1"/>
    </source>
</evidence>
<dbReference type="AlphaFoldDB" id="A0A7S8FFR5"/>
<dbReference type="Proteomes" id="UP000593737">
    <property type="component" value="Chromosome"/>
</dbReference>
<evidence type="ECO:0000313" key="2">
    <source>
        <dbReference type="Proteomes" id="UP000593737"/>
    </source>
</evidence>
<organism evidence="1 2">
    <name type="scientific">Candidatus Nitrospira kreftii</name>
    <dbReference type="NCBI Taxonomy" id="2652173"/>
    <lineage>
        <taxon>Bacteria</taxon>
        <taxon>Pseudomonadati</taxon>
        <taxon>Nitrospirota</taxon>
        <taxon>Nitrospiria</taxon>
        <taxon>Nitrospirales</taxon>
        <taxon>Nitrospiraceae</taxon>
        <taxon>Nitrospira</taxon>
    </lineage>
</organism>
<proteinExistence type="predicted"/>
<dbReference type="EMBL" id="CP047423">
    <property type="protein sequence ID" value="QPD04957.1"/>
    <property type="molecule type" value="Genomic_DNA"/>
</dbReference>
<sequence>MGELYRVEVRGASEEVAARGLIETLMENSYNGRGLAAVQNRKAVVPCLPR</sequence>
<reference evidence="1 2" key="1">
    <citation type="journal article" date="2020" name="ISME J.">
        <title>Enrichment and physiological characterization of a novel comammox Nitrospira indicates ammonium inhibition of complete nitrification.</title>
        <authorList>
            <person name="Sakoula D."/>
            <person name="Koch H."/>
            <person name="Frank J."/>
            <person name="Jetten M.S.M."/>
            <person name="van Kessel M.A.H.J."/>
            <person name="Lucker S."/>
        </authorList>
    </citation>
    <scope>NUCLEOTIDE SEQUENCE [LARGE SCALE GENOMIC DNA]</scope>
    <source>
        <strain evidence="1">Comreactor17</strain>
    </source>
</reference>
<dbReference type="KEGG" id="nkf:Nkreftii_002731"/>
<gene>
    <name evidence="1" type="ORF">Nkreftii_002731</name>
</gene>
<protein>
    <submittedName>
        <fullName evidence="1">Uncharacterized protein</fullName>
    </submittedName>
</protein>
<accession>A0A7S8FFR5</accession>